<dbReference type="CDD" id="cd18787">
    <property type="entry name" value="SF2_C_DEAD"/>
    <property type="match status" value="1"/>
</dbReference>
<gene>
    <name evidence="14" type="primary">DBP2</name>
    <name evidence="14" type="ORF">NGRA_1203</name>
</gene>
<name>A0A9P6GZG4_9MICR</name>
<dbReference type="PANTHER" id="PTHR47958">
    <property type="entry name" value="ATP-DEPENDENT RNA HELICASE DBP3"/>
    <property type="match status" value="1"/>
</dbReference>
<evidence type="ECO:0000313" key="14">
    <source>
        <dbReference type="EMBL" id="KAF9763562.1"/>
    </source>
</evidence>
<feature type="domain" description="Helicase C-terminal" evidence="12">
    <location>
        <begin position="314"/>
        <end position="475"/>
    </location>
</feature>
<evidence type="ECO:0000313" key="15">
    <source>
        <dbReference type="Proteomes" id="UP000740883"/>
    </source>
</evidence>
<dbReference type="Gene3D" id="3.40.50.300">
    <property type="entry name" value="P-loop containing nucleotide triphosphate hydrolases"/>
    <property type="match status" value="2"/>
</dbReference>
<feature type="region of interest" description="Disordered" evidence="10">
    <location>
        <begin position="468"/>
        <end position="489"/>
    </location>
</feature>
<feature type="domain" description="Helicase ATP-binding" evidence="11">
    <location>
        <begin position="127"/>
        <end position="302"/>
    </location>
</feature>
<evidence type="ECO:0000256" key="9">
    <source>
        <dbReference type="RuleBase" id="RU000492"/>
    </source>
</evidence>
<proteinExistence type="inferred from homology"/>
<evidence type="ECO:0000256" key="8">
    <source>
        <dbReference type="PROSITE-ProRule" id="PRU00552"/>
    </source>
</evidence>
<evidence type="ECO:0000259" key="13">
    <source>
        <dbReference type="PROSITE" id="PS51195"/>
    </source>
</evidence>
<feature type="compositionally biased region" description="Low complexity" evidence="10">
    <location>
        <begin position="1"/>
        <end position="20"/>
    </location>
</feature>
<dbReference type="FunFam" id="3.40.50.300:FF:000008">
    <property type="entry name" value="ATP-dependent RNA helicase RhlB"/>
    <property type="match status" value="1"/>
</dbReference>
<evidence type="ECO:0000259" key="11">
    <source>
        <dbReference type="PROSITE" id="PS51192"/>
    </source>
</evidence>
<dbReference type="Proteomes" id="UP000740883">
    <property type="component" value="Unassembled WGS sequence"/>
</dbReference>
<protein>
    <recommendedName>
        <fullName evidence="2">RNA helicase</fullName>
        <ecNumber evidence="2">3.6.4.13</ecNumber>
    </recommendedName>
</protein>
<dbReference type="GO" id="GO:0005524">
    <property type="term" value="F:ATP binding"/>
    <property type="evidence" value="ECO:0007669"/>
    <property type="project" value="UniProtKB-KW"/>
</dbReference>
<evidence type="ECO:0000256" key="1">
    <source>
        <dbReference type="ARBA" id="ARBA00004123"/>
    </source>
</evidence>
<dbReference type="PROSITE" id="PS51195">
    <property type="entry name" value="Q_MOTIF"/>
    <property type="match status" value="1"/>
</dbReference>
<dbReference type="SMART" id="SM00490">
    <property type="entry name" value="HELICc"/>
    <property type="match status" value="1"/>
</dbReference>
<dbReference type="InterPro" id="IPR001650">
    <property type="entry name" value="Helicase_C-like"/>
</dbReference>
<keyword evidence="5 9" id="KW-0347">Helicase</keyword>
<dbReference type="InterPro" id="IPR027417">
    <property type="entry name" value="P-loop_NTPase"/>
</dbReference>
<evidence type="ECO:0000256" key="7">
    <source>
        <dbReference type="ARBA" id="ARBA00023242"/>
    </source>
</evidence>
<dbReference type="Pfam" id="PF00271">
    <property type="entry name" value="Helicase_C"/>
    <property type="match status" value="1"/>
</dbReference>
<comment type="subcellular location">
    <subcellularLocation>
        <location evidence="1">Nucleus</location>
    </subcellularLocation>
</comment>
<dbReference type="GO" id="GO:0005634">
    <property type="term" value="C:nucleus"/>
    <property type="evidence" value="ECO:0007669"/>
    <property type="project" value="UniProtKB-SubCell"/>
</dbReference>
<organism evidence="14 15">
    <name type="scientific">Nosema granulosis</name>
    <dbReference type="NCBI Taxonomy" id="83296"/>
    <lineage>
        <taxon>Eukaryota</taxon>
        <taxon>Fungi</taxon>
        <taxon>Fungi incertae sedis</taxon>
        <taxon>Microsporidia</taxon>
        <taxon>Nosematidae</taxon>
        <taxon>Nosema</taxon>
    </lineage>
</organism>
<dbReference type="GO" id="GO:0003724">
    <property type="term" value="F:RNA helicase activity"/>
    <property type="evidence" value="ECO:0007669"/>
    <property type="project" value="UniProtKB-EC"/>
</dbReference>
<dbReference type="PROSITE" id="PS51192">
    <property type="entry name" value="HELICASE_ATP_BIND_1"/>
    <property type="match status" value="1"/>
</dbReference>
<dbReference type="OrthoDB" id="196131at2759"/>
<dbReference type="InterPro" id="IPR000629">
    <property type="entry name" value="RNA-helicase_DEAD-box_CS"/>
</dbReference>
<comment type="caution">
    <text evidence="14">The sequence shown here is derived from an EMBL/GenBank/DDBJ whole genome shotgun (WGS) entry which is preliminary data.</text>
</comment>
<evidence type="ECO:0000256" key="6">
    <source>
        <dbReference type="ARBA" id="ARBA00022840"/>
    </source>
</evidence>
<dbReference type="GO" id="GO:0016787">
    <property type="term" value="F:hydrolase activity"/>
    <property type="evidence" value="ECO:0007669"/>
    <property type="project" value="UniProtKB-KW"/>
</dbReference>
<dbReference type="InterPro" id="IPR014001">
    <property type="entry name" value="Helicase_ATP-bd"/>
</dbReference>
<keyword evidence="7" id="KW-0539">Nucleus</keyword>
<dbReference type="SMART" id="SM00487">
    <property type="entry name" value="DEXDc"/>
    <property type="match status" value="1"/>
</dbReference>
<evidence type="ECO:0000256" key="3">
    <source>
        <dbReference type="ARBA" id="ARBA00022741"/>
    </source>
</evidence>
<dbReference type="Pfam" id="PF00270">
    <property type="entry name" value="DEAD"/>
    <property type="match status" value="1"/>
</dbReference>
<dbReference type="PROSITE" id="PS51194">
    <property type="entry name" value="HELICASE_CTER"/>
    <property type="match status" value="1"/>
</dbReference>
<sequence length="495" mass="55601">MYFSRNNSGGSRKSGSSYGGRNDRGGNSSYGGGRSQGKWGSYSTEGGSFESKPMQPAVAFEKNFYKQTKKLSEREVEEFRRLHDMKTSGDVPQPYISFEDTPFSADVLKGFASKNYTAPTPIQAQGWSMALSGKDMVGIAQTGSGKTLSFVLPALLHAKAQEPLRSGDGPIVLVLAPTRELVLQIKDVFDEYGRFFNMRATAVYGGVSSYNQKKDLDMGSEIVVAAPGRLIDLNEQGTCHLNRVSFLVLDEADRMLDMGFEPQLKKIITKTNPDRQTLMWSATWPREVKRLAESYMTNYCQITIGSEDLKTNTKIKQEVFVVRESEKNDMLMDTLKTKKNQKVIIFANKKRTCDNLEELLYKNGFKATAIHGDKSQNIRDRIIADFRSGYKNILIATDVAARGLDIKDVMLVINYDFPNNIEDYVHRIGRTARGDTLAGLSHSYFTHENRGVAKDLIKMLRDASQEINPKLKDMASQPSSSYGNSRYGKNYRDYY</sequence>
<evidence type="ECO:0000256" key="10">
    <source>
        <dbReference type="SAM" id="MobiDB-lite"/>
    </source>
</evidence>
<dbReference type="SUPFAM" id="SSF52540">
    <property type="entry name" value="P-loop containing nucleoside triphosphate hydrolases"/>
    <property type="match status" value="1"/>
</dbReference>
<keyword evidence="3 9" id="KW-0547">Nucleotide-binding</keyword>
<dbReference type="EC" id="3.6.4.13" evidence="2"/>
<dbReference type="InterPro" id="IPR011545">
    <property type="entry name" value="DEAD/DEAH_box_helicase_dom"/>
</dbReference>
<dbReference type="FunFam" id="3.40.50.300:FF:000079">
    <property type="entry name" value="probable ATP-dependent RNA helicase DDX17"/>
    <property type="match status" value="1"/>
</dbReference>
<evidence type="ECO:0000259" key="12">
    <source>
        <dbReference type="PROSITE" id="PS51194"/>
    </source>
</evidence>
<evidence type="ECO:0000256" key="2">
    <source>
        <dbReference type="ARBA" id="ARBA00012552"/>
    </source>
</evidence>
<evidence type="ECO:0000256" key="5">
    <source>
        <dbReference type="ARBA" id="ARBA00022806"/>
    </source>
</evidence>
<dbReference type="GO" id="GO:0003676">
    <property type="term" value="F:nucleic acid binding"/>
    <property type="evidence" value="ECO:0007669"/>
    <property type="project" value="InterPro"/>
</dbReference>
<feature type="domain" description="DEAD-box RNA helicase Q" evidence="13">
    <location>
        <begin position="96"/>
        <end position="124"/>
    </location>
</feature>
<reference evidence="14 15" key="1">
    <citation type="journal article" date="2020" name="Genome Biol. Evol.">
        <title>Comparative genomics of strictly vertically transmitted, feminizing microsporidia endosymbionts of amphipod crustaceans.</title>
        <authorList>
            <person name="Cormier A."/>
            <person name="Chebbi M.A."/>
            <person name="Giraud I."/>
            <person name="Wattier R."/>
            <person name="Teixeira M."/>
            <person name="Gilbert C."/>
            <person name="Rigaud T."/>
            <person name="Cordaux R."/>
        </authorList>
    </citation>
    <scope>NUCLEOTIDE SEQUENCE [LARGE SCALE GENOMIC DNA]</scope>
    <source>
        <strain evidence="14 15">Ou3-Ou53</strain>
    </source>
</reference>
<dbReference type="EMBL" id="SBJO01000069">
    <property type="protein sequence ID" value="KAF9763562.1"/>
    <property type="molecule type" value="Genomic_DNA"/>
</dbReference>
<keyword evidence="4 9" id="KW-0378">Hydrolase</keyword>
<comment type="similarity">
    <text evidence="9">Belongs to the DEAD box helicase family.</text>
</comment>
<feature type="short sequence motif" description="Q motif" evidence="8">
    <location>
        <begin position="96"/>
        <end position="124"/>
    </location>
</feature>
<feature type="region of interest" description="Disordered" evidence="10">
    <location>
        <begin position="1"/>
        <end position="53"/>
    </location>
</feature>
<evidence type="ECO:0000256" key="4">
    <source>
        <dbReference type="ARBA" id="ARBA00022801"/>
    </source>
</evidence>
<dbReference type="AlphaFoldDB" id="A0A9P6GZG4"/>
<keyword evidence="6 9" id="KW-0067">ATP-binding</keyword>
<dbReference type="PROSITE" id="PS00039">
    <property type="entry name" value="DEAD_ATP_HELICASE"/>
    <property type="match status" value="1"/>
</dbReference>
<keyword evidence="15" id="KW-1185">Reference proteome</keyword>
<accession>A0A9P6GZG4</accession>
<dbReference type="InterPro" id="IPR014014">
    <property type="entry name" value="RNA_helicase_DEAD_Q_motif"/>
</dbReference>